<dbReference type="AlphaFoldDB" id="A0A939GL53"/>
<reference evidence="3" key="1">
    <citation type="submission" date="2021-03" db="EMBL/GenBank/DDBJ databases">
        <title>Fibrella sp. HMF5335 genome sequencing and assembly.</title>
        <authorList>
            <person name="Kang H."/>
            <person name="Kim H."/>
            <person name="Bae S."/>
            <person name="Joh K."/>
        </authorList>
    </citation>
    <scope>NUCLEOTIDE SEQUENCE</scope>
    <source>
        <strain evidence="3">HMF5335</strain>
    </source>
</reference>
<dbReference type="GO" id="GO:0016757">
    <property type="term" value="F:glycosyltransferase activity"/>
    <property type="evidence" value="ECO:0007669"/>
    <property type="project" value="InterPro"/>
</dbReference>
<keyword evidence="4" id="KW-1185">Reference proteome</keyword>
<name>A0A939GL53_9BACT</name>
<dbReference type="Proteomes" id="UP000664034">
    <property type="component" value="Unassembled WGS sequence"/>
</dbReference>
<dbReference type="SUPFAM" id="SSF53756">
    <property type="entry name" value="UDP-Glycosyltransferase/glycogen phosphorylase"/>
    <property type="match status" value="1"/>
</dbReference>
<protein>
    <submittedName>
        <fullName evidence="3">Glycosyltransferase family 4 protein</fullName>
    </submittedName>
</protein>
<dbReference type="Pfam" id="PF00534">
    <property type="entry name" value="Glycos_transf_1"/>
    <property type="match status" value="1"/>
</dbReference>
<evidence type="ECO:0000313" key="4">
    <source>
        <dbReference type="Proteomes" id="UP000664034"/>
    </source>
</evidence>
<dbReference type="PANTHER" id="PTHR45947:SF3">
    <property type="entry name" value="SULFOQUINOVOSYL TRANSFERASE SQD2"/>
    <property type="match status" value="1"/>
</dbReference>
<accession>A0A939GL53</accession>
<dbReference type="Gene3D" id="3.40.50.2000">
    <property type="entry name" value="Glycogen Phosphorylase B"/>
    <property type="match status" value="2"/>
</dbReference>
<sequence length="372" mass="42163">MTALARRLAQRDDIKLTIVSVSPSIPYTERFTHEGIDYIYVKVPVDKYDLLTGYQQRIRRVQQVLEEAAIPADVVHIHGSELQYQVMAANLSAPKLLSVQGIMSECIKVLPTWPDYRHLSWRMAEYYERQYLPKIDHFICRTHWDTAIMRRKSANAVIHQNWEMMREPFYSPVEHAEHATSLLYMGGLNTLKGIRELLMMYDQLAQEEPFLRLVVTGTGNKQGLVSLIDQLKLVNIRAEQIEHRGFLDASQLWQAYHEAMCLVHPSHVDNSPNSICEAQLAGLPVVATNVGGVSSLIEHTKTGILSPLNPTALADAVMYLFRRPEARKAIRIAARQIALKRHDPDTIVDNTCAIYSTITRGQTAPASHVFVS</sequence>
<gene>
    <name evidence="3" type="ORF">J2I47_19870</name>
</gene>
<dbReference type="InterPro" id="IPR050194">
    <property type="entry name" value="Glycosyltransferase_grp1"/>
</dbReference>
<dbReference type="RefSeq" id="WP_207366359.1">
    <property type="nucleotide sequence ID" value="NZ_JAFMYV010000011.1"/>
</dbReference>
<dbReference type="PANTHER" id="PTHR45947">
    <property type="entry name" value="SULFOQUINOVOSYL TRANSFERASE SQD2"/>
    <property type="match status" value="1"/>
</dbReference>
<dbReference type="Pfam" id="PF13579">
    <property type="entry name" value="Glyco_trans_4_4"/>
    <property type="match status" value="1"/>
</dbReference>
<proteinExistence type="predicted"/>
<evidence type="ECO:0000259" key="1">
    <source>
        <dbReference type="Pfam" id="PF00534"/>
    </source>
</evidence>
<dbReference type="EMBL" id="JAFMYV010000011">
    <property type="protein sequence ID" value="MBO0938820.1"/>
    <property type="molecule type" value="Genomic_DNA"/>
</dbReference>
<evidence type="ECO:0000313" key="3">
    <source>
        <dbReference type="EMBL" id="MBO0938820.1"/>
    </source>
</evidence>
<organism evidence="3 4">
    <name type="scientific">Fibrella rubiginis</name>
    <dbReference type="NCBI Taxonomy" id="2817060"/>
    <lineage>
        <taxon>Bacteria</taxon>
        <taxon>Pseudomonadati</taxon>
        <taxon>Bacteroidota</taxon>
        <taxon>Cytophagia</taxon>
        <taxon>Cytophagales</taxon>
        <taxon>Spirosomataceae</taxon>
        <taxon>Fibrella</taxon>
    </lineage>
</organism>
<feature type="domain" description="Glycosyl transferase family 1" evidence="1">
    <location>
        <begin position="178"/>
        <end position="336"/>
    </location>
</feature>
<dbReference type="InterPro" id="IPR001296">
    <property type="entry name" value="Glyco_trans_1"/>
</dbReference>
<dbReference type="CDD" id="cd03801">
    <property type="entry name" value="GT4_PimA-like"/>
    <property type="match status" value="1"/>
</dbReference>
<comment type="caution">
    <text evidence="3">The sequence shown here is derived from an EMBL/GenBank/DDBJ whole genome shotgun (WGS) entry which is preliminary data.</text>
</comment>
<dbReference type="InterPro" id="IPR028098">
    <property type="entry name" value="Glyco_trans_4-like_N"/>
</dbReference>
<feature type="domain" description="Glycosyltransferase subfamily 4-like N-terminal" evidence="2">
    <location>
        <begin position="3"/>
        <end position="154"/>
    </location>
</feature>
<evidence type="ECO:0000259" key="2">
    <source>
        <dbReference type="Pfam" id="PF13579"/>
    </source>
</evidence>